<evidence type="ECO:0000259" key="12">
    <source>
        <dbReference type="PROSITE" id="PS50262"/>
    </source>
</evidence>
<keyword evidence="7 9" id="KW-0675">Receptor</keyword>
<evidence type="ECO:0000256" key="9">
    <source>
        <dbReference type="RuleBase" id="RU000688"/>
    </source>
</evidence>
<evidence type="ECO:0000256" key="7">
    <source>
        <dbReference type="ARBA" id="ARBA00023170"/>
    </source>
</evidence>
<keyword evidence="2" id="KW-1003">Cell membrane</keyword>
<evidence type="ECO:0000256" key="2">
    <source>
        <dbReference type="ARBA" id="ARBA00022475"/>
    </source>
</evidence>
<feature type="transmembrane region" description="Helical" evidence="11">
    <location>
        <begin position="235"/>
        <end position="254"/>
    </location>
</feature>
<feature type="domain" description="G-protein coupled receptors family 1 profile" evidence="12">
    <location>
        <begin position="25"/>
        <end position="299"/>
    </location>
</feature>
<dbReference type="InterPro" id="IPR000276">
    <property type="entry name" value="GPCR_Rhodpsn"/>
</dbReference>
<evidence type="ECO:0000256" key="4">
    <source>
        <dbReference type="ARBA" id="ARBA00022989"/>
    </source>
</evidence>
<sequence>MDGAIIFITFQKVYYPLLCILGIPANLFTFYMICFRSCGMSDSARIYLSCLALADTCYLVWVILLDLCLTFLQAQPFWHSSPWCGIINFLQFGTFYCSAWVVVAFTIERFLVLRVTVSRQRPLQARHALLTCTTIVLLSHLASIPASWINVVVQVNMTLDGEAVSVPRCLYREAVYSTVVVWITSFLSSGVPIMLVLLFNSLIAHHLLCSSRLFTEEERRTIRGCRTRGSVRRTLMLLATVSVAFVVLTLPRFITYCILRTTYNHKNFNRDDYAIPINVVSDVANMLHNLNSSTNFLLYCMVSRRFRQELLNTLTCRAKARELGSLFTHTTMKVFSVAEHKYTPGRDPVSVMLTKLRYFQDSAPHDPPSAAVVSRTSDFSSTS</sequence>
<dbReference type="RefSeq" id="XP_017544416.1">
    <property type="nucleotide sequence ID" value="XM_017688927.2"/>
</dbReference>
<keyword evidence="6 11" id="KW-0472">Membrane</keyword>
<keyword evidence="8 9" id="KW-0807">Transducer</keyword>
<dbReference type="PANTHER" id="PTHR46272">
    <property type="entry name" value="G_PROTEIN_RECEP_F1_2 DOMAIN-CONTAINING PROTEIN"/>
    <property type="match status" value="1"/>
</dbReference>
<dbReference type="Ensembl" id="ENSPNAT00000027138.2">
    <property type="protein sequence ID" value="ENSPNAP00000018090.2"/>
    <property type="gene ID" value="ENSPNAG00000024411.2"/>
</dbReference>
<evidence type="ECO:0000256" key="6">
    <source>
        <dbReference type="ARBA" id="ARBA00023136"/>
    </source>
</evidence>
<feature type="region of interest" description="Disordered" evidence="10">
    <location>
        <begin position="363"/>
        <end position="383"/>
    </location>
</feature>
<dbReference type="AlphaFoldDB" id="A0A3B4D3G8"/>
<feature type="compositionally biased region" description="Polar residues" evidence="10">
    <location>
        <begin position="374"/>
        <end position="383"/>
    </location>
</feature>
<evidence type="ECO:0000313" key="14">
    <source>
        <dbReference type="Proteomes" id="UP001501920"/>
    </source>
</evidence>
<dbReference type="InterPro" id="IPR052477">
    <property type="entry name" value="Orphan_GPCR1"/>
</dbReference>
<organism evidence="13 14">
    <name type="scientific">Pygocentrus nattereri</name>
    <name type="common">Red-bellied piranha</name>
    <dbReference type="NCBI Taxonomy" id="42514"/>
    <lineage>
        <taxon>Eukaryota</taxon>
        <taxon>Metazoa</taxon>
        <taxon>Chordata</taxon>
        <taxon>Craniata</taxon>
        <taxon>Vertebrata</taxon>
        <taxon>Euteleostomi</taxon>
        <taxon>Actinopterygii</taxon>
        <taxon>Neopterygii</taxon>
        <taxon>Teleostei</taxon>
        <taxon>Ostariophysi</taxon>
        <taxon>Characiformes</taxon>
        <taxon>Characoidei</taxon>
        <taxon>Pygocentrus</taxon>
    </lineage>
</organism>
<keyword evidence="3 9" id="KW-0812">Transmembrane</keyword>
<keyword evidence="5 9" id="KW-0297">G-protein coupled receptor</keyword>
<feature type="transmembrane region" description="Helical" evidence="11">
    <location>
        <begin position="46"/>
        <end position="74"/>
    </location>
</feature>
<evidence type="ECO:0000256" key="10">
    <source>
        <dbReference type="SAM" id="MobiDB-lite"/>
    </source>
</evidence>
<reference evidence="13 14" key="1">
    <citation type="submission" date="2020-10" db="EMBL/GenBank/DDBJ databases">
        <title>Pygocentrus nattereri (red-bellied piranha) genome, fPygNat1, primary haplotype.</title>
        <authorList>
            <person name="Myers G."/>
            <person name="Meyer A."/>
            <person name="Karagic N."/>
            <person name="Pippel M."/>
            <person name="Winkler S."/>
            <person name="Tracey A."/>
            <person name="Wood J."/>
            <person name="Formenti G."/>
            <person name="Howe K."/>
            <person name="Fedrigo O."/>
            <person name="Jarvis E.D."/>
        </authorList>
    </citation>
    <scope>NUCLEOTIDE SEQUENCE [LARGE SCALE GENOMIC DNA]</scope>
</reference>
<evidence type="ECO:0000256" key="5">
    <source>
        <dbReference type="ARBA" id="ARBA00023040"/>
    </source>
</evidence>
<dbReference type="InterPro" id="IPR017452">
    <property type="entry name" value="GPCR_Rhodpsn_7TM"/>
</dbReference>
<dbReference type="Proteomes" id="UP001501920">
    <property type="component" value="Chromosome 4"/>
</dbReference>
<keyword evidence="14" id="KW-1185">Reference proteome</keyword>
<comment type="similarity">
    <text evidence="9">Belongs to the G-protein coupled receptor 1 family.</text>
</comment>
<dbReference type="OMA" id="LIGYHLC"/>
<feature type="transmembrane region" description="Helical" evidence="11">
    <location>
        <begin position="13"/>
        <end position="34"/>
    </location>
</feature>
<reference evidence="13" key="3">
    <citation type="submission" date="2025-09" db="UniProtKB">
        <authorList>
            <consortium name="Ensembl"/>
        </authorList>
    </citation>
    <scope>IDENTIFICATION</scope>
</reference>
<protein>
    <recommendedName>
        <fullName evidence="12">G-protein coupled receptors family 1 profile domain-containing protein</fullName>
    </recommendedName>
</protein>
<evidence type="ECO:0000256" key="1">
    <source>
        <dbReference type="ARBA" id="ARBA00004651"/>
    </source>
</evidence>
<dbReference type="PROSITE" id="PS00237">
    <property type="entry name" value="G_PROTEIN_RECEP_F1_1"/>
    <property type="match status" value="1"/>
</dbReference>
<dbReference type="SUPFAM" id="SSF81321">
    <property type="entry name" value="Family A G protein-coupled receptor-like"/>
    <property type="match status" value="1"/>
</dbReference>
<dbReference type="GO" id="GO:0005886">
    <property type="term" value="C:plasma membrane"/>
    <property type="evidence" value="ECO:0007669"/>
    <property type="project" value="UniProtKB-SubCell"/>
</dbReference>
<dbReference type="Gene3D" id="1.20.1070.10">
    <property type="entry name" value="Rhodopsin 7-helix transmembrane proteins"/>
    <property type="match status" value="1"/>
</dbReference>
<evidence type="ECO:0000256" key="3">
    <source>
        <dbReference type="ARBA" id="ARBA00022692"/>
    </source>
</evidence>
<proteinExistence type="inferred from homology"/>
<dbReference type="OrthoDB" id="10040416at2759"/>
<dbReference type="PROSITE" id="PS50262">
    <property type="entry name" value="G_PROTEIN_RECEP_F1_2"/>
    <property type="match status" value="1"/>
</dbReference>
<evidence type="ECO:0000313" key="13">
    <source>
        <dbReference type="Ensembl" id="ENSPNAP00000018090.2"/>
    </source>
</evidence>
<keyword evidence="4 11" id="KW-1133">Transmembrane helix</keyword>
<dbReference type="CDD" id="cd14978">
    <property type="entry name" value="7tmA_FMRFamide_R-like"/>
    <property type="match status" value="1"/>
</dbReference>
<accession>A0A3B4D3G8</accession>
<dbReference type="GeneID" id="108415880"/>
<name>A0A3B4D3G8_PYGNA</name>
<dbReference type="GeneTree" id="ENSGT00940000166133"/>
<feature type="transmembrane region" description="Helical" evidence="11">
    <location>
        <begin position="191"/>
        <end position="214"/>
    </location>
</feature>
<dbReference type="PRINTS" id="PR00237">
    <property type="entry name" value="GPCRRHODOPSN"/>
</dbReference>
<comment type="subcellular location">
    <subcellularLocation>
        <location evidence="1">Cell membrane</location>
        <topology evidence="1">Multi-pass membrane protein</topology>
    </subcellularLocation>
</comment>
<dbReference type="GO" id="GO:0004930">
    <property type="term" value="F:G protein-coupled receptor activity"/>
    <property type="evidence" value="ECO:0007669"/>
    <property type="project" value="UniProtKB-KW"/>
</dbReference>
<feature type="transmembrane region" description="Helical" evidence="11">
    <location>
        <begin position="128"/>
        <end position="149"/>
    </location>
</feature>
<feature type="transmembrane region" description="Helical" evidence="11">
    <location>
        <begin position="86"/>
        <end position="107"/>
    </location>
</feature>
<evidence type="ECO:0000256" key="11">
    <source>
        <dbReference type="SAM" id="Phobius"/>
    </source>
</evidence>
<dbReference type="PANTHER" id="PTHR46272:SF4">
    <property type="entry name" value="G-PROTEIN COUPLED RECEPTORS FAMILY 1 PROFILE DOMAIN-CONTAINING PROTEIN"/>
    <property type="match status" value="1"/>
</dbReference>
<reference evidence="13" key="2">
    <citation type="submission" date="2025-08" db="UniProtKB">
        <authorList>
            <consortium name="Ensembl"/>
        </authorList>
    </citation>
    <scope>IDENTIFICATION</scope>
</reference>
<evidence type="ECO:0000256" key="8">
    <source>
        <dbReference type="ARBA" id="ARBA00023224"/>
    </source>
</evidence>
<dbReference type="Pfam" id="PF00001">
    <property type="entry name" value="7tm_1"/>
    <property type="match status" value="1"/>
</dbReference>